<dbReference type="EMBL" id="CP118376">
    <property type="protein sequence ID" value="WFD43348.1"/>
    <property type="molecule type" value="Genomic_DNA"/>
</dbReference>
<name>A0AAF0JE55_9BASI</name>
<accession>A0AAF0JE55</accession>
<protein>
    <submittedName>
        <fullName evidence="3">Uncharacterized protein</fullName>
    </submittedName>
</protein>
<feature type="compositionally biased region" description="Polar residues" evidence="1">
    <location>
        <begin position="45"/>
        <end position="57"/>
    </location>
</feature>
<proteinExistence type="predicted"/>
<feature type="signal peptide" evidence="2">
    <location>
        <begin position="1"/>
        <end position="19"/>
    </location>
</feature>
<gene>
    <name evidence="3" type="ORF">MPSI1_002009</name>
</gene>
<feature type="region of interest" description="Disordered" evidence="1">
    <location>
        <begin position="33"/>
        <end position="60"/>
    </location>
</feature>
<keyword evidence="2" id="KW-0732">Signal</keyword>
<feature type="chain" id="PRO_5042024439" evidence="2">
    <location>
        <begin position="20"/>
        <end position="265"/>
    </location>
</feature>
<sequence>MLGLWHVLIVLFAVTQCSAKAIQVTSAEASPAPRVWEASPRAAPSVTQTASSESKPTASLDRRLIRSVPLSTLAPQSVYIPVMAGDQHANGPADTSIYYFGHGYYTESSIFALVTGTAGVGSGAATTLLYQGPTEAYMANVLRTVDLGGSNGTVTGRFNVDCFYTNGFNNDGYCQYGMISSAQTTMITTYNSTASPQTTITPVLGLLEQMRASTASGPKSLKYPKTQADAQNAAGQLTSLFSNSSRWTVMAWTVLWSLLLAVWVL</sequence>
<evidence type="ECO:0000256" key="2">
    <source>
        <dbReference type="SAM" id="SignalP"/>
    </source>
</evidence>
<evidence type="ECO:0000256" key="1">
    <source>
        <dbReference type="SAM" id="MobiDB-lite"/>
    </source>
</evidence>
<evidence type="ECO:0000313" key="4">
    <source>
        <dbReference type="Proteomes" id="UP001214628"/>
    </source>
</evidence>
<dbReference type="Proteomes" id="UP001214628">
    <property type="component" value="Chromosome 2"/>
</dbReference>
<dbReference type="AlphaFoldDB" id="A0AAF0JE55"/>
<evidence type="ECO:0000313" key="3">
    <source>
        <dbReference type="EMBL" id="WFD43348.1"/>
    </source>
</evidence>
<keyword evidence="4" id="KW-1185">Reference proteome</keyword>
<reference evidence="3" key="1">
    <citation type="submission" date="2023-02" db="EMBL/GenBank/DDBJ databases">
        <title>Mating type loci evolution in Malassezia.</title>
        <authorList>
            <person name="Coelho M.A."/>
        </authorList>
    </citation>
    <scope>NUCLEOTIDE SEQUENCE</scope>
    <source>
        <strain evidence="3">CBS 14136</strain>
    </source>
</reference>
<organism evidence="3 4">
    <name type="scientific">Malassezia psittaci</name>
    <dbReference type="NCBI Taxonomy" id="1821823"/>
    <lineage>
        <taxon>Eukaryota</taxon>
        <taxon>Fungi</taxon>
        <taxon>Dikarya</taxon>
        <taxon>Basidiomycota</taxon>
        <taxon>Ustilaginomycotina</taxon>
        <taxon>Malasseziomycetes</taxon>
        <taxon>Malasseziales</taxon>
        <taxon>Malasseziaceae</taxon>
        <taxon>Malassezia</taxon>
    </lineage>
</organism>